<gene>
    <name evidence="3" type="ORF">DFQ59_106109</name>
</gene>
<evidence type="ECO:0000259" key="2">
    <source>
        <dbReference type="Pfam" id="PF22150"/>
    </source>
</evidence>
<keyword evidence="1" id="KW-0812">Transmembrane</keyword>
<organism evidence="3 4">
    <name type="scientific">Thioalbus denitrificans</name>
    <dbReference type="NCBI Taxonomy" id="547122"/>
    <lineage>
        <taxon>Bacteria</taxon>
        <taxon>Pseudomonadati</taxon>
        <taxon>Pseudomonadota</taxon>
        <taxon>Gammaproteobacteria</taxon>
        <taxon>Chromatiales</taxon>
        <taxon>Ectothiorhodospiraceae</taxon>
        <taxon>Thioalbus</taxon>
    </lineage>
</organism>
<sequence length="165" mass="17795">MIARCAQSPAPIRGGHRQAGFTMIEVLITVLVLSIGLLGLAALQATGLKESQMAYMRSQAVLLAYDMADRIRANPFQAASYVYDSANYPNALPAGVAGTDLTDWITNELNLLPDAAGEITSPSADNYTITIRWNETRDPAVVDTDCPNDDSDGKDLQCYQLEVAL</sequence>
<comment type="caution">
    <text evidence="3">The sequence shown here is derived from an EMBL/GenBank/DDBJ whole genome shotgun (WGS) entry which is preliminary data.</text>
</comment>
<evidence type="ECO:0000313" key="4">
    <source>
        <dbReference type="Proteomes" id="UP000252707"/>
    </source>
</evidence>
<dbReference type="NCBIfam" id="TIGR02523">
    <property type="entry name" value="type_IV_pilV"/>
    <property type="match status" value="1"/>
</dbReference>
<feature type="domain" description="Type IV pilin Tt1218-like" evidence="2">
    <location>
        <begin position="42"/>
        <end position="84"/>
    </location>
</feature>
<dbReference type="InterPro" id="IPR054402">
    <property type="entry name" value="Tt1218-like_dom"/>
</dbReference>
<proteinExistence type="predicted"/>
<evidence type="ECO:0000313" key="3">
    <source>
        <dbReference type="EMBL" id="RCX29877.1"/>
    </source>
</evidence>
<dbReference type="NCBIfam" id="TIGR02532">
    <property type="entry name" value="IV_pilin_GFxxxE"/>
    <property type="match status" value="1"/>
</dbReference>
<dbReference type="Pfam" id="PF22150">
    <property type="entry name" value="Tt1218-like"/>
    <property type="match status" value="1"/>
</dbReference>
<keyword evidence="1" id="KW-1133">Transmembrane helix</keyword>
<dbReference type="AlphaFoldDB" id="A0A369CB66"/>
<keyword evidence="4" id="KW-1185">Reference proteome</keyword>
<dbReference type="EMBL" id="QPJY01000006">
    <property type="protein sequence ID" value="RCX29877.1"/>
    <property type="molecule type" value="Genomic_DNA"/>
</dbReference>
<protein>
    <submittedName>
        <fullName evidence="3">Type IV pilus assembly protein PilV</fullName>
    </submittedName>
</protein>
<evidence type="ECO:0000256" key="1">
    <source>
        <dbReference type="SAM" id="Phobius"/>
    </source>
</evidence>
<dbReference type="InterPro" id="IPR013362">
    <property type="entry name" value="Pilus_4_PilV"/>
</dbReference>
<keyword evidence="1" id="KW-0472">Membrane</keyword>
<dbReference type="RefSeq" id="WP_114280091.1">
    <property type="nucleotide sequence ID" value="NZ_QPJY01000006.1"/>
</dbReference>
<reference evidence="3 4" key="1">
    <citation type="submission" date="2018-07" db="EMBL/GenBank/DDBJ databases">
        <title>Genomic Encyclopedia of Type Strains, Phase IV (KMG-IV): sequencing the most valuable type-strain genomes for metagenomic binning, comparative biology and taxonomic classification.</title>
        <authorList>
            <person name="Goeker M."/>
        </authorList>
    </citation>
    <scope>NUCLEOTIDE SEQUENCE [LARGE SCALE GENOMIC DNA]</scope>
    <source>
        <strain evidence="3 4">DSM 26407</strain>
    </source>
</reference>
<dbReference type="OrthoDB" id="8547299at2"/>
<dbReference type="Proteomes" id="UP000252707">
    <property type="component" value="Unassembled WGS sequence"/>
</dbReference>
<dbReference type="InterPro" id="IPR012902">
    <property type="entry name" value="N_methyl_site"/>
</dbReference>
<name>A0A369CB66_9GAMM</name>
<accession>A0A369CB66</accession>
<feature type="transmembrane region" description="Helical" evidence="1">
    <location>
        <begin position="21"/>
        <end position="43"/>
    </location>
</feature>
<dbReference type="Pfam" id="PF07963">
    <property type="entry name" value="N_methyl"/>
    <property type="match status" value="1"/>
</dbReference>